<dbReference type="AlphaFoldDB" id="A0A6V1QBQ7"/>
<dbReference type="EMBL" id="HBIU01022235">
    <property type="protein sequence ID" value="CAE0631648.1"/>
    <property type="molecule type" value="Transcribed_RNA"/>
</dbReference>
<gene>
    <name evidence="1" type="ORF">HAKA00212_LOCUS10353</name>
</gene>
<evidence type="ECO:0000313" key="1">
    <source>
        <dbReference type="EMBL" id="CAE0631648.1"/>
    </source>
</evidence>
<organism evidence="1">
    <name type="scientific">Heterosigma akashiwo</name>
    <name type="common">Chromophytic alga</name>
    <name type="synonym">Heterosigma carterae</name>
    <dbReference type="NCBI Taxonomy" id="2829"/>
    <lineage>
        <taxon>Eukaryota</taxon>
        <taxon>Sar</taxon>
        <taxon>Stramenopiles</taxon>
        <taxon>Ochrophyta</taxon>
        <taxon>Raphidophyceae</taxon>
        <taxon>Chattonellales</taxon>
        <taxon>Chattonellaceae</taxon>
        <taxon>Heterosigma</taxon>
    </lineage>
</organism>
<reference evidence="1" key="1">
    <citation type="submission" date="2021-01" db="EMBL/GenBank/DDBJ databases">
        <authorList>
            <person name="Corre E."/>
            <person name="Pelletier E."/>
            <person name="Niang G."/>
            <person name="Scheremetjew M."/>
            <person name="Finn R."/>
            <person name="Kale V."/>
            <person name="Holt S."/>
            <person name="Cochrane G."/>
            <person name="Meng A."/>
            <person name="Brown T."/>
            <person name="Cohen L."/>
        </authorList>
    </citation>
    <scope>NUCLEOTIDE SEQUENCE</scope>
    <source>
        <strain evidence="1">CCMP3107</strain>
    </source>
</reference>
<dbReference type="PANTHER" id="PTHR37332:SF1">
    <property type="entry name" value="ELMO DOMAIN-CONTAINING PROTEIN"/>
    <property type="match status" value="1"/>
</dbReference>
<accession>A0A6V1QBQ7</accession>
<protein>
    <submittedName>
        <fullName evidence="1">Uncharacterized protein</fullName>
    </submittedName>
</protein>
<proteinExistence type="predicted"/>
<name>A0A6V1QBQ7_HETAK</name>
<dbReference type="PANTHER" id="PTHR37332">
    <property type="entry name" value="EXPRESSED PROTEIN"/>
    <property type="match status" value="1"/>
</dbReference>
<sequence>MAALADSGVFESQRGLKSAKAEDEAIRQQTRLEATVEKRLGNLDYIGTVYGGASFWLNSVLLTRADLREAADRAAGPGRRRELFAVGLSLGRLVDRAPAPLALLRGLLQLWEERDFAALGPAKKPLAALLARPQPARLPRREPDKNFWSIEEDDKSLVSEKAIRLQRYRNEILYLEYMTPMVNIELDYFQVLISLCDQLSFVYKKLMDLPLNQNLSIYDSFQKVDKKIVQFFIEPVTKELAMVASSIAADDFQEFRSGGPCC</sequence>